<dbReference type="AlphaFoldDB" id="A0A084B225"/>
<protein>
    <submittedName>
        <fullName evidence="1">Uncharacterized protein</fullName>
    </submittedName>
</protein>
<proteinExistence type="predicted"/>
<dbReference type="Proteomes" id="UP000028045">
    <property type="component" value="Unassembled WGS sequence"/>
</dbReference>
<dbReference type="HOGENOM" id="CLU_2499356_0_0_1"/>
<evidence type="ECO:0000313" key="1">
    <source>
        <dbReference type="EMBL" id="KEY71604.1"/>
    </source>
</evidence>
<sequence length="86" mass="9115">MVKIRNVDEGSAGVFAFDCGLRTLQSDGTVKGKMENFVWADVCRSDDEPEETSVDGGAAPLYAVVPGPAESYQDVSGAGVLFSRLQ</sequence>
<keyword evidence="2" id="KW-1185">Reference proteome</keyword>
<evidence type="ECO:0000313" key="2">
    <source>
        <dbReference type="Proteomes" id="UP000028045"/>
    </source>
</evidence>
<reference evidence="1 2" key="1">
    <citation type="journal article" date="2014" name="BMC Genomics">
        <title>Comparative genome sequencing reveals chemotype-specific gene clusters in the toxigenic black mold Stachybotrys.</title>
        <authorList>
            <person name="Semeiks J."/>
            <person name="Borek D."/>
            <person name="Otwinowski Z."/>
            <person name="Grishin N.V."/>
        </authorList>
    </citation>
    <scope>NUCLEOTIDE SEQUENCE [LARGE SCALE GENOMIC DNA]</scope>
    <source>
        <strain evidence="2">CBS 109288 / IBT 7711</strain>
    </source>
</reference>
<name>A0A084B225_STACB</name>
<gene>
    <name evidence="1" type="ORF">S7711_11002</name>
</gene>
<accession>A0A084B225</accession>
<dbReference type="EMBL" id="KL648259">
    <property type="protein sequence ID" value="KEY71604.1"/>
    <property type="molecule type" value="Genomic_DNA"/>
</dbReference>
<organism evidence="1 2">
    <name type="scientific">Stachybotrys chartarum (strain CBS 109288 / IBT 7711)</name>
    <name type="common">Toxic black mold</name>
    <name type="synonym">Stilbospora chartarum</name>
    <dbReference type="NCBI Taxonomy" id="1280523"/>
    <lineage>
        <taxon>Eukaryota</taxon>
        <taxon>Fungi</taxon>
        <taxon>Dikarya</taxon>
        <taxon>Ascomycota</taxon>
        <taxon>Pezizomycotina</taxon>
        <taxon>Sordariomycetes</taxon>
        <taxon>Hypocreomycetidae</taxon>
        <taxon>Hypocreales</taxon>
        <taxon>Stachybotryaceae</taxon>
        <taxon>Stachybotrys</taxon>
    </lineage>
</organism>